<evidence type="ECO:0000313" key="2">
    <source>
        <dbReference type="Proteomes" id="UP000597886"/>
    </source>
</evidence>
<gene>
    <name evidence="1" type="ORF">GS634_13295</name>
</gene>
<protein>
    <submittedName>
        <fullName evidence="1">Uncharacterized protein</fullName>
    </submittedName>
</protein>
<organism evidence="1 2">
    <name type="scientific">Ruegeria atlantica</name>
    <dbReference type="NCBI Taxonomy" id="81569"/>
    <lineage>
        <taxon>Bacteria</taxon>
        <taxon>Pseudomonadati</taxon>
        <taxon>Pseudomonadota</taxon>
        <taxon>Alphaproteobacteria</taxon>
        <taxon>Rhodobacterales</taxon>
        <taxon>Roseobacteraceae</taxon>
        <taxon>Ruegeria</taxon>
    </lineage>
</organism>
<proteinExistence type="predicted"/>
<dbReference type="AlphaFoldDB" id="A0AA90YWB0"/>
<dbReference type="RefSeq" id="WP_171330544.1">
    <property type="nucleotide sequence ID" value="NZ_WVRA01000004.1"/>
</dbReference>
<name>A0AA90YWB0_9RHOB</name>
<accession>A0AA90YWB0</accession>
<dbReference type="Proteomes" id="UP000597886">
    <property type="component" value="Unassembled WGS sequence"/>
</dbReference>
<reference evidence="1" key="1">
    <citation type="submission" date="2019-12" db="EMBL/GenBank/DDBJ databases">
        <title>Ruegeria JWLKs population differentiation of coral mucus and skeleton niches.</title>
        <authorList>
            <person name="Luo D."/>
        </authorList>
    </citation>
    <scope>NUCLEOTIDE SEQUENCE</scope>
    <source>
        <strain evidence="1">HKCCD6181</strain>
    </source>
</reference>
<evidence type="ECO:0000313" key="1">
    <source>
        <dbReference type="EMBL" id="NOE19100.1"/>
    </source>
</evidence>
<sequence>MRSHIDTTSVKRAHRYQHIRLITTQLAGLGVTLAALEGIQENELSDSIDSVRGKLAESIKADPQRAAKKLHEAKNKFRFKA</sequence>
<comment type="caution">
    <text evidence="1">The sequence shown here is derived from an EMBL/GenBank/DDBJ whole genome shotgun (WGS) entry which is preliminary data.</text>
</comment>
<dbReference type="EMBL" id="WVRA01000004">
    <property type="protein sequence ID" value="NOE19100.1"/>
    <property type="molecule type" value="Genomic_DNA"/>
</dbReference>